<dbReference type="GO" id="GO:0003700">
    <property type="term" value="F:DNA-binding transcription factor activity"/>
    <property type="evidence" value="ECO:0007669"/>
    <property type="project" value="TreeGrafter"/>
</dbReference>
<evidence type="ECO:0000256" key="2">
    <source>
        <dbReference type="ARBA" id="ARBA00023015"/>
    </source>
</evidence>
<dbReference type="Pfam" id="PF09856">
    <property type="entry name" value="ScfRs"/>
    <property type="match status" value="1"/>
</dbReference>
<dbReference type="GO" id="GO:0003677">
    <property type="term" value="F:DNA binding"/>
    <property type="evidence" value="ECO:0007669"/>
    <property type="project" value="UniProtKB-KW"/>
</dbReference>
<evidence type="ECO:0000259" key="6">
    <source>
        <dbReference type="PROSITE" id="PS50943"/>
    </source>
</evidence>
<dbReference type="InterPro" id="IPR050807">
    <property type="entry name" value="TransReg_Diox_bact_type"/>
</dbReference>
<gene>
    <name evidence="7" type="ORF">V4F39_15875</name>
</gene>
<evidence type="ECO:0000256" key="3">
    <source>
        <dbReference type="ARBA" id="ARBA00023125"/>
    </source>
</evidence>
<dbReference type="AlphaFoldDB" id="A0AAW9QG96"/>
<evidence type="ECO:0000256" key="4">
    <source>
        <dbReference type="ARBA" id="ARBA00023163"/>
    </source>
</evidence>
<evidence type="ECO:0000256" key="5">
    <source>
        <dbReference type="SAM" id="Coils"/>
    </source>
</evidence>
<dbReference type="SUPFAM" id="SSF47413">
    <property type="entry name" value="lambda repressor-like DNA-binding domains"/>
    <property type="match status" value="1"/>
</dbReference>
<comment type="similarity">
    <text evidence="1">Belongs to the short-chain fatty acyl-CoA assimilation regulator (ScfR) family.</text>
</comment>
<feature type="coiled-coil region" evidence="5">
    <location>
        <begin position="159"/>
        <end position="186"/>
    </location>
</feature>
<dbReference type="Gene3D" id="1.10.260.40">
    <property type="entry name" value="lambda repressor-like DNA-binding domains"/>
    <property type="match status" value="1"/>
</dbReference>
<dbReference type="InterPro" id="IPR001387">
    <property type="entry name" value="Cro/C1-type_HTH"/>
</dbReference>
<sequence>MARVDPRSGRKLFIGARVRRQREQRGFSQGVLAARLGLSLSYVSQIENDQRPVTPAVLLKLAEVFGGDAVQFSEQDDQRLLAELDVALHDRGLGAHRVAPAPLARMVAQAPELVQAFLTLHERHQRLQEEHAQTIDRFYGELGGDHLRGPIAPPPHEAVREHFNRLENYVDALDRAAEQLAETEGVQPGERASAMRRVLREVCGVEVAEAPTMGADGALRRFEPARRRLHVPAHLSDAQQAYQMATQYALLACRAPIDAVIQAAGFADAETRALAWPGLAHYFAGALVLPYGRFLAEARAVRYDIELLAQRFQVSFETVCHRLSTMQRPGARGVPVYFVRVDQAGNISKRQSATAFHFARHGGACPLWQVHEAFTQPGRILTQIAEMPDGTRFFGIARTIERGGGGYLARRKLFAVGLGCELSHAHELVYADGLNLAAPAPVVPIGPGCRVCPRADCVQRAFPPAGKPLVVDEDSESLVPYRFEG</sequence>
<comment type="caution">
    <text evidence="7">The sequence shown here is derived from an EMBL/GenBank/DDBJ whole genome shotgun (WGS) entry which is preliminary data.</text>
</comment>
<organism evidence="7 8">
    <name type="scientific">Aquincola agrisoli</name>
    <dbReference type="NCBI Taxonomy" id="3119538"/>
    <lineage>
        <taxon>Bacteria</taxon>
        <taxon>Pseudomonadati</taxon>
        <taxon>Pseudomonadota</taxon>
        <taxon>Betaproteobacteria</taxon>
        <taxon>Burkholderiales</taxon>
        <taxon>Sphaerotilaceae</taxon>
        <taxon>Aquincola</taxon>
    </lineage>
</organism>
<dbReference type="SMART" id="SM00530">
    <property type="entry name" value="HTH_XRE"/>
    <property type="match status" value="1"/>
</dbReference>
<keyword evidence="2" id="KW-0805">Transcription regulation</keyword>
<dbReference type="EMBL" id="JAZIBG010000031">
    <property type="protein sequence ID" value="MEF7615398.1"/>
    <property type="molecule type" value="Genomic_DNA"/>
</dbReference>
<feature type="domain" description="HTH cro/C1-type" evidence="6">
    <location>
        <begin position="18"/>
        <end position="72"/>
    </location>
</feature>
<dbReference type="CDD" id="cd00093">
    <property type="entry name" value="HTH_XRE"/>
    <property type="match status" value="1"/>
</dbReference>
<evidence type="ECO:0000313" key="7">
    <source>
        <dbReference type="EMBL" id="MEF7615398.1"/>
    </source>
</evidence>
<dbReference type="PIRSF" id="PIRSF019251">
    <property type="entry name" value="Rv0465c"/>
    <property type="match status" value="1"/>
</dbReference>
<keyword evidence="3" id="KW-0238">DNA-binding</keyword>
<dbReference type="Proteomes" id="UP001336250">
    <property type="component" value="Unassembled WGS sequence"/>
</dbReference>
<keyword evidence="4" id="KW-0804">Transcription</keyword>
<keyword evidence="5" id="KW-0175">Coiled coil</keyword>
<protein>
    <submittedName>
        <fullName evidence="7">Short-chain fatty acyl-CoA regulator family protein</fullName>
    </submittedName>
</protein>
<keyword evidence="8" id="KW-1185">Reference proteome</keyword>
<dbReference type="InterPro" id="IPR018653">
    <property type="entry name" value="ScfR_C"/>
</dbReference>
<evidence type="ECO:0000256" key="1">
    <source>
        <dbReference type="ARBA" id="ARBA00007227"/>
    </source>
</evidence>
<dbReference type="Pfam" id="PF06114">
    <property type="entry name" value="Peptidase_M78"/>
    <property type="match status" value="1"/>
</dbReference>
<evidence type="ECO:0000313" key="8">
    <source>
        <dbReference type="Proteomes" id="UP001336250"/>
    </source>
</evidence>
<dbReference type="InterPro" id="IPR010359">
    <property type="entry name" value="IrrE_HExxH"/>
</dbReference>
<dbReference type="InterPro" id="IPR026281">
    <property type="entry name" value="HTH_RamB"/>
</dbReference>
<dbReference type="RefSeq" id="WP_332290651.1">
    <property type="nucleotide sequence ID" value="NZ_JAZIBG010000031.1"/>
</dbReference>
<dbReference type="Pfam" id="PF01381">
    <property type="entry name" value="HTH_3"/>
    <property type="match status" value="1"/>
</dbReference>
<dbReference type="InterPro" id="IPR010982">
    <property type="entry name" value="Lambda_DNA-bd_dom_sf"/>
</dbReference>
<accession>A0AAW9QG96</accession>
<reference evidence="7 8" key="1">
    <citation type="submission" date="2024-02" db="EMBL/GenBank/DDBJ databases">
        <title>Genome sequence of Aquincola sp. MAHUQ-54.</title>
        <authorList>
            <person name="Huq M.A."/>
        </authorList>
    </citation>
    <scope>NUCLEOTIDE SEQUENCE [LARGE SCALE GENOMIC DNA]</scope>
    <source>
        <strain evidence="7 8">MAHUQ-54</strain>
    </source>
</reference>
<name>A0AAW9QG96_9BURK</name>
<proteinExistence type="inferred from homology"/>
<dbReference type="GO" id="GO:0005829">
    <property type="term" value="C:cytosol"/>
    <property type="evidence" value="ECO:0007669"/>
    <property type="project" value="TreeGrafter"/>
</dbReference>
<dbReference type="PANTHER" id="PTHR46797">
    <property type="entry name" value="HTH-TYPE TRANSCRIPTIONAL REGULATOR"/>
    <property type="match status" value="1"/>
</dbReference>
<dbReference type="PROSITE" id="PS50943">
    <property type="entry name" value="HTH_CROC1"/>
    <property type="match status" value="1"/>
</dbReference>
<dbReference type="PANTHER" id="PTHR46797:SF23">
    <property type="entry name" value="HTH-TYPE TRANSCRIPTIONAL REGULATOR SUTR"/>
    <property type="match status" value="1"/>
</dbReference>